<proteinExistence type="predicted"/>
<gene>
    <name evidence="1" type="ORF">CUJ84_Chr002860</name>
</gene>
<reference evidence="1 2" key="1">
    <citation type="submission" date="2017-11" db="EMBL/GenBank/DDBJ databases">
        <title>Complete genome of Rhizobium leguminosarum Norway, an ineffective micro-symbiont.</title>
        <authorList>
            <person name="Hoffrichter A."/>
            <person name="Liang J."/>
            <person name="Brachmann A."/>
            <person name="Marin M."/>
        </authorList>
    </citation>
    <scope>NUCLEOTIDE SEQUENCE [LARGE SCALE GENOMIC DNA]</scope>
    <source>
        <strain evidence="1 2">Norway</strain>
    </source>
</reference>
<organism evidence="1 2">
    <name type="scientific">Rhizobium leguminosarum</name>
    <dbReference type="NCBI Taxonomy" id="384"/>
    <lineage>
        <taxon>Bacteria</taxon>
        <taxon>Pseudomonadati</taxon>
        <taxon>Pseudomonadota</taxon>
        <taxon>Alphaproteobacteria</taxon>
        <taxon>Hyphomicrobiales</taxon>
        <taxon>Rhizobiaceae</taxon>
        <taxon>Rhizobium/Agrobacterium group</taxon>
        <taxon>Rhizobium</taxon>
    </lineage>
</organism>
<dbReference type="EMBL" id="CP025012">
    <property type="protein sequence ID" value="AUW43208.1"/>
    <property type="molecule type" value="Genomic_DNA"/>
</dbReference>
<name>A0A2K9Z4Q0_RHILE</name>
<protein>
    <submittedName>
        <fullName evidence="1">Uncharacterized protein</fullName>
    </submittedName>
</protein>
<accession>A0A2K9Z4Q0</accession>
<sequence length="29" mass="3120">MAVSGRKGRLASAAPRLASDKFLPPKCQY</sequence>
<evidence type="ECO:0000313" key="2">
    <source>
        <dbReference type="Proteomes" id="UP000238523"/>
    </source>
</evidence>
<dbReference type="AlphaFoldDB" id="A0A2K9Z4Q0"/>
<evidence type="ECO:0000313" key="1">
    <source>
        <dbReference type="EMBL" id="AUW43208.1"/>
    </source>
</evidence>
<dbReference type="Proteomes" id="UP000238523">
    <property type="component" value="Chromosome"/>
</dbReference>